<comment type="catalytic activity">
    <reaction evidence="6">
        <text>acetyl phosphate + [thioredoxin]-disulfide + NH4(+) + H2O = [thioredoxin]-dithiol + glycine + phosphate + H(+)</text>
        <dbReference type="Rhea" id="RHEA:12232"/>
        <dbReference type="Rhea" id="RHEA-COMP:10698"/>
        <dbReference type="Rhea" id="RHEA-COMP:10700"/>
        <dbReference type="ChEBI" id="CHEBI:15377"/>
        <dbReference type="ChEBI" id="CHEBI:15378"/>
        <dbReference type="ChEBI" id="CHEBI:22191"/>
        <dbReference type="ChEBI" id="CHEBI:28938"/>
        <dbReference type="ChEBI" id="CHEBI:29950"/>
        <dbReference type="ChEBI" id="CHEBI:43474"/>
        <dbReference type="ChEBI" id="CHEBI:50058"/>
        <dbReference type="ChEBI" id="CHEBI:57305"/>
        <dbReference type="EC" id="1.21.4.2"/>
    </reaction>
</comment>
<dbReference type="GO" id="GO:0030699">
    <property type="term" value="F:glycine reductase activity"/>
    <property type="evidence" value="ECO:0007669"/>
    <property type="project" value="UniProtKB-EC"/>
</dbReference>
<evidence type="ECO:0000313" key="9">
    <source>
        <dbReference type="EMBL" id="CCU79715.1"/>
    </source>
</evidence>
<comment type="function">
    <text evidence="4">In the first step of glycine, betaine and sarcosine reductases, the substrate is bound to component PB via a Schiff base intermediate. Then the PB-activated substrate is nucleophilically attacked by the selenol anion of component PA to transform it to a carboxymethylated selenoether and the respective amine. By action of component PC, acetyl phosphate is formed, leaving component PA in its oxidized state. Finally component PA becomes reduced by the thioredoxin system to start a new catalytic cycle of reductive deamination.</text>
</comment>
<dbReference type="PIRSF" id="PIRSF000181">
    <property type="entry name" value="Grc_selenoprot_A"/>
    <property type="match status" value="1"/>
</dbReference>
<reference evidence="10" key="1">
    <citation type="journal article" date="2013" name="Genome Announc.">
        <title>Genome Sequence of Halanaerobium saccharolyticum subsp. saccharolyticum Strain DSM 6643T, a Halophilic Hydrogen-Producing Bacterium.</title>
        <authorList>
            <person name="Kivisto A."/>
            <person name="Larjo A."/>
            <person name="Ciranna A."/>
            <person name="Santala V."/>
            <person name="Roos C."/>
            <person name="Karp M."/>
        </authorList>
    </citation>
    <scope>NUCLEOTIDE SEQUENCE [LARGE SCALE GENOMIC DNA]</scope>
    <source>
        <strain evidence="10">DSM 6643</strain>
    </source>
</reference>
<comment type="catalytic activity">
    <reaction evidence="8">
        <text>acetyl phosphate + methylamine + [thioredoxin]-disulfide + H2O = sarcosine + [thioredoxin]-dithiol + phosphate + H(+)</text>
        <dbReference type="Rhea" id="RHEA:12825"/>
        <dbReference type="Rhea" id="RHEA-COMP:10698"/>
        <dbReference type="Rhea" id="RHEA-COMP:10700"/>
        <dbReference type="ChEBI" id="CHEBI:15377"/>
        <dbReference type="ChEBI" id="CHEBI:15378"/>
        <dbReference type="ChEBI" id="CHEBI:22191"/>
        <dbReference type="ChEBI" id="CHEBI:29950"/>
        <dbReference type="ChEBI" id="CHEBI:43474"/>
        <dbReference type="ChEBI" id="CHEBI:50058"/>
        <dbReference type="ChEBI" id="CHEBI:57433"/>
        <dbReference type="ChEBI" id="CHEBI:59338"/>
        <dbReference type="EC" id="1.21.4.3"/>
    </reaction>
</comment>
<dbReference type="InterPro" id="IPR006812">
    <property type="entry name" value="GRDA"/>
</dbReference>
<dbReference type="InParanoid" id="M5E0N6"/>
<evidence type="ECO:0000256" key="8">
    <source>
        <dbReference type="ARBA" id="ARBA00048720"/>
    </source>
</evidence>
<comment type="catalytic activity">
    <reaction evidence="7">
        <text>acetyl phosphate + trimethylamine + [thioredoxin]-disulfide + H2O = glycine betaine + [thioredoxin]-dithiol + phosphate + H(+)</text>
        <dbReference type="Rhea" id="RHEA:11848"/>
        <dbReference type="Rhea" id="RHEA-COMP:10698"/>
        <dbReference type="Rhea" id="RHEA-COMP:10700"/>
        <dbReference type="ChEBI" id="CHEBI:15377"/>
        <dbReference type="ChEBI" id="CHEBI:15378"/>
        <dbReference type="ChEBI" id="CHEBI:17750"/>
        <dbReference type="ChEBI" id="CHEBI:22191"/>
        <dbReference type="ChEBI" id="CHEBI:29950"/>
        <dbReference type="ChEBI" id="CHEBI:43474"/>
        <dbReference type="ChEBI" id="CHEBI:50058"/>
        <dbReference type="ChEBI" id="CHEBI:58389"/>
        <dbReference type="EC" id="1.21.4.4"/>
    </reaction>
</comment>
<proteinExistence type="inferred from homology"/>
<dbReference type="Proteomes" id="UP000012063">
    <property type="component" value="Unassembled WGS sequence"/>
</dbReference>
<accession>M5E0N6</accession>
<evidence type="ECO:0000256" key="7">
    <source>
        <dbReference type="ARBA" id="ARBA00048189"/>
    </source>
</evidence>
<comment type="similarity">
    <text evidence="1">Belongs to the GrdA family.</text>
</comment>
<dbReference type="NCBIfam" id="NF040748">
    <property type="entry name" value="reduct_selen_A"/>
    <property type="match status" value="1"/>
</dbReference>
<dbReference type="GO" id="GO:0033795">
    <property type="term" value="F:betaine reductase activity"/>
    <property type="evidence" value="ECO:0007669"/>
    <property type="project" value="UniProtKB-EC"/>
</dbReference>
<evidence type="ECO:0000256" key="3">
    <source>
        <dbReference type="ARBA" id="ARBA00023002"/>
    </source>
</evidence>
<keyword evidence="10" id="KW-1185">Reference proteome</keyword>
<dbReference type="AlphaFoldDB" id="M5E0N6"/>
<dbReference type="GO" id="GO:0033794">
    <property type="term" value="F:sarcosine reductase activity"/>
    <property type="evidence" value="ECO:0007669"/>
    <property type="project" value="UniProtKB-EC"/>
</dbReference>
<keyword evidence="3" id="KW-0560">Oxidoreductase</keyword>
<protein>
    <submittedName>
        <fullName evidence="9">Glycine/sarcosine/betaine reductase protein A @ selenocysteine-containing</fullName>
    </submittedName>
</protein>
<dbReference type="EMBL" id="CAUI01000019">
    <property type="protein sequence ID" value="CCU79715.1"/>
    <property type="molecule type" value="Genomic_DNA"/>
</dbReference>
<name>M5E0N6_9FIRM</name>
<dbReference type="Pfam" id="PF04723">
    <property type="entry name" value="GRDA"/>
    <property type="match status" value="1"/>
</dbReference>
<dbReference type="eggNOG" id="ENOG50313TT">
    <property type="taxonomic scope" value="Bacteria"/>
</dbReference>
<evidence type="ECO:0000313" key="10">
    <source>
        <dbReference type="Proteomes" id="UP000012063"/>
    </source>
</evidence>
<evidence type="ECO:0000256" key="6">
    <source>
        <dbReference type="ARBA" id="ARBA00047603"/>
    </source>
</evidence>
<organism evidence="9 10">
    <name type="scientific">Halanaerobium saccharolyticum subsp. saccharolyticum DSM 6643</name>
    <dbReference type="NCBI Taxonomy" id="1293054"/>
    <lineage>
        <taxon>Bacteria</taxon>
        <taxon>Bacillati</taxon>
        <taxon>Bacillota</taxon>
        <taxon>Clostridia</taxon>
        <taxon>Halanaerobiales</taxon>
        <taxon>Halanaerobiaceae</taxon>
        <taxon>Halanaerobium</taxon>
    </lineage>
</organism>
<evidence type="ECO:0000256" key="1">
    <source>
        <dbReference type="ARBA" id="ARBA00010866"/>
    </source>
</evidence>
<keyword evidence="2" id="KW-0712">Selenocysteine</keyword>
<gene>
    <name evidence="9" type="ORF">HSACCH_01546</name>
</gene>
<evidence type="ECO:0000256" key="4">
    <source>
        <dbReference type="ARBA" id="ARBA00025583"/>
    </source>
</evidence>
<comment type="caution">
    <text evidence="9">The sequence shown here is derived from an EMBL/GenBank/DDBJ whole genome shotgun (WGS) entry which is preliminary data.</text>
</comment>
<dbReference type="GO" id="GO:0030700">
    <property type="term" value="C:glycine reductase complex"/>
    <property type="evidence" value="ECO:0007669"/>
    <property type="project" value="InterPro"/>
</dbReference>
<sequence>MDLENQQRIKDLAEKEGAENLVVILGGAEAEASGLACETVTNGDPTFAGPLAGVPLGLACYHIVEEEIKSEVDAEVYEDQISMMEMVIDVDAITEEVKTYRDKYSKYKL</sequence>
<evidence type="ECO:0000256" key="5">
    <source>
        <dbReference type="ARBA" id="ARBA00025846"/>
    </source>
</evidence>
<evidence type="ECO:0000256" key="2">
    <source>
        <dbReference type="ARBA" id="ARBA00022933"/>
    </source>
</evidence>
<comment type="subunit">
    <text evidence="5">Monomer. Component of the glycine, sarcosine and betaine reductase complexes, together with components B and C.</text>
</comment>